<dbReference type="PANTHER" id="PTHR19970:SF0">
    <property type="entry name" value="LARGE RIBOSOMAL SUBUNIT PROTEIN EL39"/>
    <property type="match status" value="1"/>
</dbReference>
<dbReference type="STRING" id="691883.A0A058ZDH9"/>
<evidence type="ECO:0000256" key="1">
    <source>
        <dbReference type="ARBA" id="ARBA00009339"/>
    </source>
</evidence>
<dbReference type="FunFam" id="1.10.1620.10:FF:000001">
    <property type="entry name" value="60S ribosomal protein-like L39"/>
    <property type="match status" value="1"/>
</dbReference>
<dbReference type="eggNOG" id="KOG0002">
    <property type="taxonomic scope" value="Eukaryota"/>
</dbReference>
<dbReference type="InterPro" id="IPR023626">
    <property type="entry name" value="Ribosomal_eL39_dom_sf"/>
</dbReference>
<dbReference type="GO" id="GO:0022625">
    <property type="term" value="C:cytosolic large ribosomal subunit"/>
    <property type="evidence" value="ECO:0007669"/>
    <property type="project" value="TreeGrafter"/>
</dbReference>
<dbReference type="OMA" id="QNWRRMK"/>
<dbReference type="AlphaFoldDB" id="A0A058ZDH9"/>
<dbReference type="GO" id="GO:0006412">
    <property type="term" value="P:translation"/>
    <property type="evidence" value="ECO:0007669"/>
    <property type="project" value="InterPro"/>
</dbReference>
<sequence>MTAKKSFNTKRLLGKKCRQNRPLPNWFRFKSDTTIRYNARRRHWRRTKLKL</sequence>
<dbReference type="InterPro" id="IPR020083">
    <property type="entry name" value="Ribosomal_eL39_CS"/>
</dbReference>
<dbReference type="OrthoDB" id="10251208at2759"/>
<dbReference type="GO" id="GO:0003735">
    <property type="term" value="F:structural constituent of ribosome"/>
    <property type="evidence" value="ECO:0007669"/>
    <property type="project" value="InterPro"/>
</dbReference>
<comment type="similarity">
    <text evidence="1">Belongs to the eukaryotic ribosomal protein eL39 family.</text>
</comment>
<dbReference type="Pfam" id="PF00832">
    <property type="entry name" value="Ribosomal_L39"/>
    <property type="match status" value="1"/>
</dbReference>
<evidence type="ECO:0000313" key="4">
    <source>
        <dbReference type="EMBL" id="KCV72001.1"/>
    </source>
</evidence>
<gene>
    <name evidence="4" type="ORF">H696_01408</name>
</gene>
<evidence type="ECO:0000313" key="5">
    <source>
        <dbReference type="Proteomes" id="UP000030693"/>
    </source>
</evidence>
<keyword evidence="2 4" id="KW-0689">Ribosomal protein</keyword>
<dbReference type="SUPFAM" id="SSF48662">
    <property type="entry name" value="Ribosomal protein L39e"/>
    <property type="match status" value="1"/>
</dbReference>
<proteinExistence type="inferred from homology"/>
<dbReference type="RefSeq" id="XP_009493579.1">
    <property type="nucleotide sequence ID" value="XM_009495304.1"/>
</dbReference>
<organism evidence="4">
    <name type="scientific">Fonticula alba</name>
    <name type="common">Slime mold</name>
    <dbReference type="NCBI Taxonomy" id="691883"/>
    <lineage>
        <taxon>Eukaryota</taxon>
        <taxon>Rotosphaerida</taxon>
        <taxon>Fonticulaceae</taxon>
        <taxon>Fonticula</taxon>
    </lineage>
</organism>
<evidence type="ECO:0000256" key="3">
    <source>
        <dbReference type="ARBA" id="ARBA00023274"/>
    </source>
</evidence>
<dbReference type="EMBL" id="KB932202">
    <property type="protein sequence ID" value="KCV72001.1"/>
    <property type="molecule type" value="Genomic_DNA"/>
</dbReference>
<dbReference type="Proteomes" id="UP000030693">
    <property type="component" value="Unassembled WGS sequence"/>
</dbReference>
<dbReference type="PROSITE" id="PS00051">
    <property type="entry name" value="RIBOSOMAL_L39E"/>
    <property type="match status" value="1"/>
</dbReference>
<keyword evidence="3" id="KW-0687">Ribonucleoprotein</keyword>
<evidence type="ECO:0000256" key="2">
    <source>
        <dbReference type="ARBA" id="ARBA00022980"/>
    </source>
</evidence>
<name>A0A058ZDH9_FONAL</name>
<dbReference type="InterPro" id="IPR000077">
    <property type="entry name" value="Ribosomal_eL39"/>
</dbReference>
<reference evidence="4" key="1">
    <citation type="submission" date="2013-04" db="EMBL/GenBank/DDBJ databases">
        <title>The Genome Sequence of Fonticula alba ATCC 38817.</title>
        <authorList>
            <consortium name="The Broad Institute Genomics Platform"/>
            <person name="Russ C."/>
            <person name="Cuomo C."/>
            <person name="Burger G."/>
            <person name="Gray M.W."/>
            <person name="Holland P.W.H."/>
            <person name="King N."/>
            <person name="Lang F.B.F."/>
            <person name="Roger A.J."/>
            <person name="Ruiz-Trillo I."/>
            <person name="Brown M."/>
            <person name="Walker B."/>
            <person name="Young S."/>
            <person name="Zeng Q."/>
            <person name="Gargeya S."/>
            <person name="Fitzgerald M."/>
            <person name="Haas B."/>
            <person name="Abouelleil A."/>
            <person name="Allen A.W."/>
            <person name="Alvarado L."/>
            <person name="Arachchi H.M."/>
            <person name="Berlin A.M."/>
            <person name="Chapman S.B."/>
            <person name="Gainer-Dewar J."/>
            <person name="Goldberg J."/>
            <person name="Griggs A."/>
            <person name="Gujja S."/>
            <person name="Hansen M."/>
            <person name="Howarth C."/>
            <person name="Imamovic A."/>
            <person name="Ireland A."/>
            <person name="Larimer J."/>
            <person name="McCowan C."/>
            <person name="Murphy C."/>
            <person name="Pearson M."/>
            <person name="Poon T.W."/>
            <person name="Priest M."/>
            <person name="Roberts A."/>
            <person name="Saif S."/>
            <person name="Shea T."/>
            <person name="Sisk P."/>
            <person name="Sykes S."/>
            <person name="Wortman J."/>
            <person name="Nusbaum C."/>
            <person name="Birren B."/>
        </authorList>
    </citation>
    <scope>NUCLEOTIDE SEQUENCE [LARGE SCALE GENOMIC DNA]</scope>
    <source>
        <strain evidence="4">ATCC 38817</strain>
    </source>
</reference>
<protein>
    <submittedName>
        <fullName evidence="4">60S ribosomal protein</fullName>
    </submittedName>
</protein>
<accession>A0A058ZDH9</accession>
<keyword evidence="5" id="KW-1185">Reference proteome</keyword>
<dbReference type="GeneID" id="20526133"/>
<dbReference type="Gene3D" id="1.10.1620.10">
    <property type="entry name" value="Ribosomal protein L39e"/>
    <property type="match status" value="1"/>
</dbReference>
<dbReference type="PANTHER" id="PTHR19970">
    <property type="entry name" value="RIBOSOMAL PROTEIN L39E"/>
    <property type="match status" value="1"/>
</dbReference>